<name>A0A9W8ZN56_9PLEO</name>
<evidence type="ECO:0000256" key="1">
    <source>
        <dbReference type="ARBA" id="ARBA00023284"/>
    </source>
</evidence>
<feature type="region of interest" description="Disordered" evidence="2">
    <location>
        <begin position="167"/>
        <end position="191"/>
    </location>
</feature>
<dbReference type="AlphaFoldDB" id="A0A9W8ZN56"/>
<organism evidence="3 4">
    <name type="scientific">Didymella pomorum</name>
    <dbReference type="NCBI Taxonomy" id="749634"/>
    <lineage>
        <taxon>Eukaryota</taxon>
        <taxon>Fungi</taxon>
        <taxon>Dikarya</taxon>
        <taxon>Ascomycota</taxon>
        <taxon>Pezizomycotina</taxon>
        <taxon>Dothideomycetes</taxon>
        <taxon>Pleosporomycetidae</taxon>
        <taxon>Pleosporales</taxon>
        <taxon>Pleosporineae</taxon>
        <taxon>Didymellaceae</taxon>
        <taxon>Didymella</taxon>
    </lineage>
</organism>
<evidence type="ECO:0000313" key="4">
    <source>
        <dbReference type="Proteomes" id="UP001140510"/>
    </source>
</evidence>
<evidence type="ECO:0000256" key="2">
    <source>
        <dbReference type="SAM" id="MobiDB-lite"/>
    </source>
</evidence>
<protein>
    <submittedName>
        <fullName evidence="3">Uncharacterized protein</fullName>
    </submittedName>
</protein>
<reference evidence="3" key="1">
    <citation type="submission" date="2022-10" db="EMBL/GenBank/DDBJ databases">
        <title>Tapping the CABI collections for fungal endophytes: first genome assemblies for Collariella, Neodidymelliopsis, Ascochyta clinopodiicola, Didymella pomorum, Didymosphaeria variabile, Neocosmospora piperis and Neocucurbitaria cava.</title>
        <authorList>
            <person name="Hill R."/>
        </authorList>
    </citation>
    <scope>NUCLEOTIDE SEQUENCE</scope>
    <source>
        <strain evidence="3">IMI 355091</strain>
    </source>
</reference>
<dbReference type="PANTHER" id="PTHR36417">
    <property type="entry name" value="SELENOPROTEIN DOMAIN PROTEIN (AFU_ORTHOLOGUE AFUA_1G05220)"/>
    <property type="match status" value="1"/>
</dbReference>
<comment type="caution">
    <text evidence="3">The sequence shown here is derived from an EMBL/GenBank/DDBJ whole genome shotgun (WGS) entry which is preliminary data.</text>
</comment>
<dbReference type="Proteomes" id="UP001140510">
    <property type="component" value="Unassembled WGS sequence"/>
</dbReference>
<proteinExistence type="predicted"/>
<accession>A0A9W8ZN56</accession>
<dbReference type="SUPFAM" id="SSF52833">
    <property type="entry name" value="Thioredoxin-like"/>
    <property type="match status" value="1"/>
</dbReference>
<dbReference type="PANTHER" id="PTHR36417:SF2">
    <property type="entry name" value="SELENOPROTEIN DOMAIN PROTEIN (AFU_ORTHOLOGUE AFUA_1G05220)"/>
    <property type="match status" value="1"/>
</dbReference>
<keyword evidence="4" id="KW-1185">Reference proteome</keyword>
<dbReference type="EMBL" id="JAPEVA010000001">
    <property type="protein sequence ID" value="KAJ4413214.1"/>
    <property type="molecule type" value="Genomic_DNA"/>
</dbReference>
<gene>
    <name evidence="3" type="ORF">N0V91_000188</name>
</gene>
<keyword evidence="1" id="KW-0676">Redox-active center</keyword>
<dbReference type="Gene3D" id="3.40.30.10">
    <property type="entry name" value="Glutaredoxin"/>
    <property type="match status" value="1"/>
</dbReference>
<dbReference type="OrthoDB" id="60822at2759"/>
<evidence type="ECO:0000313" key="3">
    <source>
        <dbReference type="EMBL" id="KAJ4413214.1"/>
    </source>
</evidence>
<dbReference type="Pfam" id="PF10262">
    <property type="entry name" value="Rdx"/>
    <property type="match status" value="1"/>
</dbReference>
<sequence length="191" mass="20784">MASIQNAPFGQELLSTFGTQIGEIALIPATGGLFQVELTYLPPASTATEEVQATKVLLWDRKSEGGFPETKVLKQRVRDHIDPKKDLGHSDVGGKKKDAVKTGDVAQVQDVKVHGKVEKAAEDMVRDMELEDMPDKTTAETGGDAKIEDIKVDGKVEKAAESMVKDMELEDMPDQTSVKRNPDGTICEDCN</sequence>
<dbReference type="InterPro" id="IPR036249">
    <property type="entry name" value="Thioredoxin-like_sf"/>
</dbReference>
<dbReference type="InterPro" id="IPR011893">
    <property type="entry name" value="Selenoprotein_Rdx-typ"/>
</dbReference>